<keyword evidence="3" id="KW-0677">Repeat</keyword>
<dbReference type="Pfam" id="PF08640">
    <property type="entry name" value="U3_assoc_6"/>
    <property type="match status" value="1"/>
</dbReference>
<reference evidence="7 8" key="1">
    <citation type="submission" date="2019-08" db="EMBL/GenBank/DDBJ databases">
        <authorList>
            <person name="Alioto T."/>
            <person name="Alioto T."/>
            <person name="Gomez Garrido J."/>
        </authorList>
    </citation>
    <scope>NUCLEOTIDE SEQUENCE [LARGE SCALE GENOMIC DNA]</scope>
</reference>
<feature type="domain" description="U3 small nucleolar RNA-associated protein 6 homolog C-terminal" evidence="6">
    <location>
        <begin position="289"/>
        <end position="531"/>
    </location>
</feature>
<sequence>MAEFVQRRKEKLLHEVPLLYTHFKKPTVKRILKYREKFEYRLMRRDKTQSDFTNYITFMKSIIKKVENMALSTPESLKLIHQQTMRIIDLYRMALKNFQDDVSLWKQYIKFLIKYKRINTLQKVIDSALLLHGQISDELYVFALKLEFINLKNIQKTRQLYTVGLRIHKNSAALHFEAFKCELASSNKLLLQNSQVNLENEVIKNDPVLNGSIAKVIFESAVENVKNDSDVFFKMYQETIKYDFALDLSNEIKSFMLTAFSKDPNYWDTLAKNELTYQSMKSEKFKIRNCLSKYDEALTILDTEEMWDKYLSIILQISDDTPKTEMYKRNLLRDSMINAHKKKKMKPIHYVKWFNKSSRMLTEEILQLALQTYPNDPNILEIKINSLIEIDKESAYEFFKQNMNHVSPSVWLVMVKNLSNEPQIEEIFNIVFGDKSNCPNEVRQQLGNEYLCWLNKNKSLNDARVVYNKLILNSYCDPSLCKTMITIETEQEEIDIAKIRQHFTLACMQFGKTNIDLWMDRIYFEHKHGSPKFVSSTYHQALTTLNNEESDRFVEEYTLKVAKFNKL</sequence>
<accession>A0A5E4M783</accession>
<dbReference type="EMBL" id="CABPRJ010000477">
    <property type="protein sequence ID" value="VVC27874.1"/>
    <property type="molecule type" value="Genomic_DNA"/>
</dbReference>
<name>A0A5E4M783_9HEMI</name>
<dbReference type="Proteomes" id="UP000325440">
    <property type="component" value="Unassembled WGS sequence"/>
</dbReference>
<dbReference type="InterPro" id="IPR055347">
    <property type="entry name" value="UTP6_N"/>
</dbReference>
<evidence type="ECO:0000313" key="7">
    <source>
        <dbReference type="EMBL" id="VVC27874.1"/>
    </source>
</evidence>
<dbReference type="OrthoDB" id="28112at2759"/>
<evidence type="ECO:0000259" key="6">
    <source>
        <dbReference type="Pfam" id="PF24892"/>
    </source>
</evidence>
<dbReference type="GO" id="GO:0030515">
    <property type="term" value="F:snoRNA binding"/>
    <property type="evidence" value="ECO:0007669"/>
    <property type="project" value="InterPro"/>
</dbReference>
<dbReference type="GO" id="GO:0034388">
    <property type="term" value="C:Pwp2p-containing subcomplex of 90S preribosome"/>
    <property type="evidence" value="ECO:0007669"/>
    <property type="project" value="TreeGrafter"/>
</dbReference>
<dbReference type="SUPFAM" id="SSF48452">
    <property type="entry name" value="TPR-like"/>
    <property type="match status" value="1"/>
</dbReference>
<dbReference type="InterPro" id="IPR013949">
    <property type="entry name" value="Utp6"/>
</dbReference>
<dbReference type="InterPro" id="IPR011990">
    <property type="entry name" value="TPR-like_helical_dom_sf"/>
</dbReference>
<proteinExistence type="predicted"/>
<gene>
    <name evidence="7" type="ORF">CINCED_3A004199</name>
</gene>
<dbReference type="AlphaFoldDB" id="A0A5E4M783"/>
<evidence type="ECO:0000259" key="5">
    <source>
        <dbReference type="Pfam" id="PF08640"/>
    </source>
</evidence>
<dbReference type="Pfam" id="PF24892">
    <property type="entry name" value="UTP6_C"/>
    <property type="match status" value="1"/>
</dbReference>
<evidence type="ECO:0000256" key="4">
    <source>
        <dbReference type="ARBA" id="ARBA00023242"/>
    </source>
</evidence>
<keyword evidence="4" id="KW-0539">Nucleus</keyword>
<evidence type="ECO:0000256" key="2">
    <source>
        <dbReference type="ARBA" id="ARBA00022552"/>
    </source>
</evidence>
<keyword evidence="8" id="KW-1185">Reference proteome</keyword>
<evidence type="ECO:0000313" key="8">
    <source>
        <dbReference type="Proteomes" id="UP000325440"/>
    </source>
</evidence>
<dbReference type="GO" id="GO:0032040">
    <property type="term" value="C:small-subunit processome"/>
    <property type="evidence" value="ECO:0007669"/>
    <property type="project" value="TreeGrafter"/>
</dbReference>
<organism evidence="7 8">
    <name type="scientific">Cinara cedri</name>
    <dbReference type="NCBI Taxonomy" id="506608"/>
    <lineage>
        <taxon>Eukaryota</taxon>
        <taxon>Metazoa</taxon>
        <taxon>Ecdysozoa</taxon>
        <taxon>Arthropoda</taxon>
        <taxon>Hexapoda</taxon>
        <taxon>Insecta</taxon>
        <taxon>Pterygota</taxon>
        <taxon>Neoptera</taxon>
        <taxon>Paraneoptera</taxon>
        <taxon>Hemiptera</taxon>
        <taxon>Sternorrhyncha</taxon>
        <taxon>Aphidomorpha</taxon>
        <taxon>Aphidoidea</taxon>
        <taxon>Aphididae</taxon>
        <taxon>Lachninae</taxon>
        <taxon>Cinara</taxon>
    </lineage>
</organism>
<evidence type="ECO:0000256" key="3">
    <source>
        <dbReference type="ARBA" id="ARBA00022737"/>
    </source>
</evidence>
<feature type="domain" description="U3 small nucleolar RNA-associated protein 6 N-terminal" evidence="5">
    <location>
        <begin position="23"/>
        <end position="62"/>
    </location>
</feature>
<keyword evidence="2" id="KW-0698">rRNA processing</keyword>
<evidence type="ECO:0000256" key="1">
    <source>
        <dbReference type="ARBA" id="ARBA00004604"/>
    </source>
</evidence>
<dbReference type="InterPro" id="IPR056907">
    <property type="entry name" value="UTP6_C"/>
</dbReference>
<dbReference type="GO" id="GO:0000462">
    <property type="term" value="P:maturation of SSU-rRNA from tricistronic rRNA transcript (SSU-rRNA, 5.8S rRNA, LSU-rRNA)"/>
    <property type="evidence" value="ECO:0007669"/>
    <property type="project" value="InterPro"/>
</dbReference>
<dbReference type="Gene3D" id="1.25.40.10">
    <property type="entry name" value="Tetratricopeptide repeat domain"/>
    <property type="match status" value="2"/>
</dbReference>
<protein>
    <submittedName>
        <fullName evidence="7">U3 small nucleolar RNA-associated protein 6,Tetratricopeptide-like helical domain</fullName>
    </submittedName>
</protein>
<dbReference type="PANTHER" id="PTHR23271:SF1">
    <property type="entry name" value="U3 SMALL NUCLEOLAR RNA-ASSOCIATED PROTEIN 6 HOMOLOG"/>
    <property type="match status" value="1"/>
</dbReference>
<comment type="subcellular location">
    <subcellularLocation>
        <location evidence="1">Nucleus</location>
        <location evidence="1">Nucleolus</location>
    </subcellularLocation>
</comment>
<dbReference type="PANTHER" id="PTHR23271">
    <property type="entry name" value="HEPATOCELLULAR CARCINOMA-ASSOCIATED ANTIGEN 66"/>
    <property type="match status" value="1"/>
</dbReference>